<dbReference type="EMBL" id="KN822025">
    <property type="protein sequence ID" value="KIM65042.1"/>
    <property type="molecule type" value="Genomic_DNA"/>
</dbReference>
<keyword evidence="3" id="KW-1185">Reference proteome</keyword>
<reference evidence="2 3" key="1">
    <citation type="submission" date="2014-04" db="EMBL/GenBank/DDBJ databases">
        <authorList>
            <consortium name="DOE Joint Genome Institute"/>
            <person name="Kuo A."/>
            <person name="Kohler A."/>
            <person name="Nagy L.G."/>
            <person name="Floudas D."/>
            <person name="Copeland A."/>
            <person name="Barry K.W."/>
            <person name="Cichocki N."/>
            <person name="Veneault-Fourrey C."/>
            <person name="LaButti K."/>
            <person name="Lindquist E.A."/>
            <person name="Lipzen A."/>
            <person name="Lundell T."/>
            <person name="Morin E."/>
            <person name="Murat C."/>
            <person name="Sun H."/>
            <person name="Tunlid A."/>
            <person name="Henrissat B."/>
            <person name="Grigoriev I.V."/>
            <person name="Hibbett D.S."/>
            <person name="Martin F."/>
            <person name="Nordberg H.P."/>
            <person name="Cantor M.N."/>
            <person name="Hua S.X."/>
        </authorList>
    </citation>
    <scope>NUCLEOTIDE SEQUENCE [LARGE SCALE GENOMIC DNA]</scope>
    <source>
        <strain evidence="2 3">Foug A</strain>
    </source>
</reference>
<dbReference type="AlphaFoldDB" id="A0A0C3AJG4"/>
<gene>
    <name evidence="2" type="ORF">SCLCIDRAFT_23137</name>
</gene>
<protein>
    <submittedName>
        <fullName evidence="2">Uncharacterized protein</fullName>
    </submittedName>
</protein>
<reference evidence="3" key="2">
    <citation type="submission" date="2015-01" db="EMBL/GenBank/DDBJ databases">
        <title>Evolutionary Origins and Diversification of the Mycorrhizal Mutualists.</title>
        <authorList>
            <consortium name="DOE Joint Genome Institute"/>
            <consortium name="Mycorrhizal Genomics Consortium"/>
            <person name="Kohler A."/>
            <person name="Kuo A."/>
            <person name="Nagy L.G."/>
            <person name="Floudas D."/>
            <person name="Copeland A."/>
            <person name="Barry K.W."/>
            <person name="Cichocki N."/>
            <person name="Veneault-Fourrey C."/>
            <person name="LaButti K."/>
            <person name="Lindquist E.A."/>
            <person name="Lipzen A."/>
            <person name="Lundell T."/>
            <person name="Morin E."/>
            <person name="Murat C."/>
            <person name="Riley R."/>
            <person name="Ohm R."/>
            <person name="Sun H."/>
            <person name="Tunlid A."/>
            <person name="Henrissat B."/>
            <person name="Grigoriev I.V."/>
            <person name="Hibbett D.S."/>
            <person name="Martin F."/>
        </authorList>
    </citation>
    <scope>NUCLEOTIDE SEQUENCE [LARGE SCALE GENOMIC DNA]</scope>
    <source>
        <strain evidence="3">Foug A</strain>
    </source>
</reference>
<dbReference type="Proteomes" id="UP000053989">
    <property type="component" value="Unassembled WGS sequence"/>
</dbReference>
<feature type="region of interest" description="Disordered" evidence="1">
    <location>
        <begin position="65"/>
        <end position="88"/>
    </location>
</feature>
<accession>A0A0C3AJG4</accession>
<proteinExistence type="predicted"/>
<evidence type="ECO:0000313" key="3">
    <source>
        <dbReference type="Proteomes" id="UP000053989"/>
    </source>
</evidence>
<feature type="compositionally biased region" description="Low complexity" evidence="1">
    <location>
        <begin position="65"/>
        <end position="79"/>
    </location>
</feature>
<sequence length="88" mass="9872">MAGLLQIRQDQLDTERELDMQAQQQCAAILPVEAALEVGVEPTSHHDSEYLTTPYLDHLEPAHYDSGWSSEDSNSSIGDDYSHICRKI</sequence>
<dbReference type="HOGENOM" id="CLU_2470409_0_0_1"/>
<name>A0A0C3AJG4_9AGAM</name>
<evidence type="ECO:0000256" key="1">
    <source>
        <dbReference type="SAM" id="MobiDB-lite"/>
    </source>
</evidence>
<organism evidence="2 3">
    <name type="scientific">Scleroderma citrinum Foug A</name>
    <dbReference type="NCBI Taxonomy" id="1036808"/>
    <lineage>
        <taxon>Eukaryota</taxon>
        <taxon>Fungi</taxon>
        <taxon>Dikarya</taxon>
        <taxon>Basidiomycota</taxon>
        <taxon>Agaricomycotina</taxon>
        <taxon>Agaricomycetes</taxon>
        <taxon>Agaricomycetidae</taxon>
        <taxon>Boletales</taxon>
        <taxon>Sclerodermatineae</taxon>
        <taxon>Sclerodermataceae</taxon>
        <taxon>Scleroderma</taxon>
    </lineage>
</organism>
<evidence type="ECO:0000313" key="2">
    <source>
        <dbReference type="EMBL" id="KIM65042.1"/>
    </source>
</evidence>
<dbReference type="InParanoid" id="A0A0C3AJG4"/>